<dbReference type="SUPFAM" id="SSF55190">
    <property type="entry name" value="Arginyl-tRNA synthetase (ArgRS), N-terminal 'additional' domain"/>
    <property type="match status" value="1"/>
</dbReference>
<feature type="domain" description="Arginyl tRNA synthetase N-terminal" evidence="16">
    <location>
        <begin position="84"/>
        <end position="165"/>
    </location>
</feature>
<evidence type="ECO:0000256" key="14">
    <source>
        <dbReference type="RuleBase" id="RU363038"/>
    </source>
</evidence>
<dbReference type="InterPro" id="IPR005148">
    <property type="entry name" value="Arg-tRNA-synth_N"/>
</dbReference>
<dbReference type="FunFam" id="3.40.50.620:FF:000062">
    <property type="entry name" value="Arginine--tRNA ligase"/>
    <property type="match status" value="1"/>
</dbReference>
<dbReference type="SMART" id="SM01016">
    <property type="entry name" value="Arg_tRNA_synt_N"/>
    <property type="match status" value="1"/>
</dbReference>
<name>A0A6G8PWX8_9ACTN</name>
<dbReference type="GO" id="GO:0006420">
    <property type="term" value="P:arginyl-tRNA aminoacylation"/>
    <property type="evidence" value="ECO:0007669"/>
    <property type="project" value="UniProtKB-UniRule"/>
</dbReference>
<protein>
    <recommendedName>
        <fullName evidence="5 13">Arginine--tRNA ligase</fullName>
        <ecNumber evidence="4 13">6.1.1.19</ecNumber>
    </recommendedName>
</protein>
<dbReference type="PANTHER" id="PTHR11956:SF5">
    <property type="entry name" value="ARGININE--TRNA LIGASE, CYTOPLASMIC"/>
    <property type="match status" value="1"/>
</dbReference>
<evidence type="ECO:0000256" key="8">
    <source>
        <dbReference type="ARBA" id="ARBA00022741"/>
    </source>
</evidence>
<evidence type="ECO:0000313" key="17">
    <source>
        <dbReference type="EMBL" id="QIN78696.1"/>
    </source>
</evidence>
<keyword evidence="18" id="KW-1185">Reference proteome</keyword>
<dbReference type="GO" id="GO:0004814">
    <property type="term" value="F:arginine-tRNA ligase activity"/>
    <property type="evidence" value="ECO:0007669"/>
    <property type="project" value="UniProtKB-UniRule"/>
</dbReference>
<organism evidence="17 18">
    <name type="scientific">Rubrobacter marinus</name>
    <dbReference type="NCBI Taxonomy" id="2653852"/>
    <lineage>
        <taxon>Bacteria</taxon>
        <taxon>Bacillati</taxon>
        <taxon>Actinomycetota</taxon>
        <taxon>Rubrobacteria</taxon>
        <taxon>Rubrobacterales</taxon>
        <taxon>Rubrobacteraceae</taxon>
        <taxon>Rubrobacter</taxon>
    </lineage>
</organism>
<dbReference type="Pfam" id="PF00750">
    <property type="entry name" value="tRNA-synt_1d"/>
    <property type="match status" value="1"/>
</dbReference>
<evidence type="ECO:0000256" key="9">
    <source>
        <dbReference type="ARBA" id="ARBA00022840"/>
    </source>
</evidence>
<keyword evidence="6" id="KW-0963">Cytoplasm</keyword>
<dbReference type="EMBL" id="CP045121">
    <property type="protein sequence ID" value="QIN78696.1"/>
    <property type="molecule type" value="Genomic_DNA"/>
</dbReference>
<comment type="subcellular location">
    <subcellularLocation>
        <location evidence="1">Cytoplasm</location>
    </subcellularLocation>
</comment>
<keyword evidence="9 14" id="KW-0067">ATP-binding</keyword>
<dbReference type="PRINTS" id="PR01038">
    <property type="entry name" value="TRNASYNTHARG"/>
</dbReference>
<feature type="region of interest" description="Disordered" evidence="15">
    <location>
        <begin position="527"/>
        <end position="553"/>
    </location>
</feature>
<dbReference type="Gene3D" id="3.40.50.620">
    <property type="entry name" value="HUPs"/>
    <property type="match status" value="1"/>
</dbReference>
<dbReference type="NCBIfam" id="TIGR00456">
    <property type="entry name" value="argS"/>
    <property type="match status" value="1"/>
</dbReference>
<keyword evidence="7 14" id="KW-0436">Ligase</keyword>
<dbReference type="AlphaFoldDB" id="A0A6G8PWX8"/>
<keyword evidence="11 14" id="KW-0030">Aminoacyl-tRNA synthetase</keyword>
<evidence type="ECO:0000256" key="4">
    <source>
        <dbReference type="ARBA" id="ARBA00012837"/>
    </source>
</evidence>
<dbReference type="Gene3D" id="3.30.1360.70">
    <property type="entry name" value="Arginyl tRNA synthetase N-terminal domain"/>
    <property type="match status" value="1"/>
</dbReference>
<dbReference type="InterPro" id="IPR001278">
    <property type="entry name" value="Arg-tRNA-ligase"/>
</dbReference>
<comment type="similarity">
    <text evidence="2 14">Belongs to the class-I aminoacyl-tRNA synthetase family.</text>
</comment>
<evidence type="ECO:0000256" key="3">
    <source>
        <dbReference type="ARBA" id="ARBA00011245"/>
    </source>
</evidence>
<evidence type="ECO:0000256" key="12">
    <source>
        <dbReference type="ARBA" id="ARBA00049339"/>
    </source>
</evidence>
<dbReference type="InterPro" id="IPR014729">
    <property type="entry name" value="Rossmann-like_a/b/a_fold"/>
</dbReference>
<evidence type="ECO:0000256" key="5">
    <source>
        <dbReference type="ARBA" id="ARBA00020262"/>
    </source>
</evidence>
<proteinExistence type="inferred from homology"/>
<keyword evidence="10 14" id="KW-0648">Protein biosynthesis</keyword>
<feature type="compositionally biased region" description="Low complexity" evidence="15">
    <location>
        <begin position="544"/>
        <end position="553"/>
    </location>
</feature>
<dbReference type="CDD" id="cd00671">
    <property type="entry name" value="ArgRS_core"/>
    <property type="match status" value="1"/>
</dbReference>
<dbReference type="InterPro" id="IPR036695">
    <property type="entry name" value="Arg-tRNA-synth_N_sf"/>
</dbReference>
<dbReference type="SUPFAM" id="SSF52374">
    <property type="entry name" value="Nucleotidylyl transferase"/>
    <property type="match status" value="1"/>
</dbReference>
<dbReference type="InterPro" id="IPR035684">
    <property type="entry name" value="ArgRS_core"/>
</dbReference>
<evidence type="ECO:0000259" key="16">
    <source>
        <dbReference type="SMART" id="SM01016"/>
    </source>
</evidence>
<dbReference type="Gene3D" id="1.10.730.10">
    <property type="entry name" value="Isoleucyl-tRNA Synthetase, Domain 1"/>
    <property type="match status" value="1"/>
</dbReference>
<dbReference type="GO" id="GO:0005524">
    <property type="term" value="F:ATP binding"/>
    <property type="evidence" value="ECO:0007669"/>
    <property type="project" value="UniProtKB-KW"/>
</dbReference>
<evidence type="ECO:0000256" key="2">
    <source>
        <dbReference type="ARBA" id="ARBA00005594"/>
    </source>
</evidence>
<evidence type="ECO:0000313" key="18">
    <source>
        <dbReference type="Proteomes" id="UP000502706"/>
    </source>
</evidence>
<gene>
    <name evidence="17" type="ORF">GBA65_09375</name>
</gene>
<evidence type="ECO:0000256" key="11">
    <source>
        <dbReference type="ARBA" id="ARBA00023146"/>
    </source>
</evidence>
<comment type="catalytic activity">
    <reaction evidence="12">
        <text>tRNA(Arg) + L-arginine + ATP = L-arginyl-tRNA(Arg) + AMP + diphosphate</text>
        <dbReference type="Rhea" id="RHEA:20301"/>
        <dbReference type="Rhea" id="RHEA-COMP:9658"/>
        <dbReference type="Rhea" id="RHEA-COMP:9673"/>
        <dbReference type="ChEBI" id="CHEBI:30616"/>
        <dbReference type="ChEBI" id="CHEBI:32682"/>
        <dbReference type="ChEBI" id="CHEBI:33019"/>
        <dbReference type="ChEBI" id="CHEBI:78442"/>
        <dbReference type="ChEBI" id="CHEBI:78513"/>
        <dbReference type="ChEBI" id="CHEBI:456215"/>
        <dbReference type="EC" id="6.1.1.19"/>
    </reaction>
</comment>
<evidence type="ECO:0000256" key="1">
    <source>
        <dbReference type="ARBA" id="ARBA00004496"/>
    </source>
</evidence>
<dbReference type="KEGG" id="rmar:GBA65_09375"/>
<dbReference type="EC" id="6.1.1.19" evidence="4 13"/>
<sequence>MHVYAGADRQFRGRWHGGTCGLPEGAQGVRRAPGAAARGVWRWGRVRGPVREGRGGVGAGVGGEPAVDGRAARARGGPLVSLEARLAGALREAAREAYGVELDGVHVERPNEAAHGDFASNVALANAKVFRRNPREVAQGLAEALKAPFVEDVEVAGPGFINFRVSSEAFGEELGGLLSTGEGYGRREPSGAPILLEYVSANPTGPMTAAHGRHAAYGDSLARIMAASGRKVSREYYFNDGGNQIRLLGESVAARYAELFGRERPVSDASALYKGEYIRDIAEALKERDGDRYLDADPAEALPAITSFATDWCMAGIRETLARARSGFDRYFNEKSLYESGEVSEVIEELKGRGHAYESEGALWLESTRFGDDKDRVLVKRDGSYTYMAPDLAYHRDKWNRGFGTAVDVLGADHAGYPPRIRAGIVALGLPEDFLDVELVRLVKLLRGGEQVKVSKRAGNFVTFDELMDEVGEDAARYFYVRSSHRTEMNFDLAVAVQQSDENPVYYVQYAHARIASIFRRAETDPGSIRNVPEGEFAPRSERSSSSSSTSRA</sequence>
<evidence type="ECO:0000256" key="13">
    <source>
        <dbReference type="NCBIfam" id="TIGR00456"/>
    </source>
</evidence>
<reference evidence="17 18" key="1">
    <citation type="submission" date="2019-10" db="EMBL/GenBank/DDBJ databases">
        <title>Rubrobacter sp nov SCSIO 52915 isolated from a deep-sea sediment in the South China Sea.</title>
        <authorList>
            <person name="Chen R.W."/>
        </authorList>
    </citation>
    <scope>NUCLEOTIDE SEQUENCE [LARGE SCALE GENOMIC DNA]</scope>
    <source>
        <strain evidence="17 18">SCSIO 52915</strain>
    </source>
</reference>
<dbReference type="PANTHER" id="PTHR11956">
    <property type="entry name" value="ARGINYL-TRNA SYNTHETASE"/>
    <property type="match status" value="1"/>
</dbReference>
<evidence type="ECO:0000256" key="15">
    <source>
        <dbReference type="SAM" id="MobiDB-lite"/>
    </source>
</evidence>
<accession>A0A6G8PWX8</accession>
<dbReference type="Proteomes" id="UP000502706">
    <property type="component" value="Chromosome"/>
</dbReference>
<evidence type="ECO:0000256" key="10">
    <source>
        <dbReference type="ARBA" id="ARBA00022917"/>
    </source>
</evidence>
<evidence type="ECO:0000256" key="6">
    <source>
        <dbReference type="ARBA" id="ARBA00022490"/>
    </source>
</evidence>
<dbReference type="GO" id="GO:0005737">
    <property type="term" value="C:cytoplasm"/>
    <property type="evidence" value="ECO:0007669"/>
    <property type="project" value="UniProtKB-SubCell"/>
</dbReference>
<dbReference type="Pfam" id="PF03485">
    <property type="entry name" value="Arg_tRNA_synt_N"/>
    <property type="match status" value="1"/>
</dbReference>
<comment type="subunit">
    <text evidence="3">Monomer.</text>
</comment>
<keyword evidence="8 14" id="KW-0547">Nucleotide-binding</keyword>
<evidence type="ECO:0000256" key="7">
    <source>
        <dbReference type="ARBA" id="ARBA00022598"/>
    </source>
</evidence>